<feature type="transmembrane region" description="Helical" evidence="1">
    <location>
        <begin position="41"/>
        <end position="61"/>
    </location>
</feature>
<evidence type="ECO:0000256" key="1">
    <source>
        <dbReference type="SAM" id="Phobius"/>
    </source>
</evidence>
<sequence length="108" mass="11564">MNSCISDMPASRDSSAVREQTRSCTENMIFNREARYLGHNLLEALAVVALLTSTTLVVVPAGHKRLTPLGASNGSRTAHEALANLMLALVALHQCARAPVERRPGATL</sequence>
<dbReference type="Proteomes" id="UP000248616">
    <property type="component" value="Unassembled WGS sequence"/>
</dbReference>
<keyword evidence="3" id="KW-1185">Reference proteome</keyword>
<evidence type="ECO:0000313" key="3">
    <source>
        <dbReference type="Proteomes" id="UP000248616"/>
    </source>
</evidence>
<name>A0A2W7BUA1_9HYPH</name>
<evidence type="ECO:0000313" key="2">
    <source>
        <dbReference type="EMBL" id="PZV34455.1"/>
    </source>
</evidence>
<accession>A0A2W7BUA1</accession>
<keyword evidence="1" id="KW-1133">Transmembrane helix</keyword>
<dbReference type="InterPro" id="IPR016174">
    <property type="entry name" value="Di-haem_cyt_TM"/>
</dbReference>
<keyword evidence="1" id="KW-0472">Membrane</keyword>
<proteinExistence type="predicted"/>
<keyword evidence="1" id="KW-0812">Transmembrane</keyword>
<dbReference type="EMBL" id="MZXV01000072">
    <property type="protein sequence ID" value="PZV34455.1"/>
    <property type="molecule type" value="Genomic_DNA"/>
</dbReference>
<organism evidence="2 3">
    <name type="scientific">Mesorhizobium kowhaii</name>
    <dbReference type="NCBI Taxonomy" id="1300272"/>
    <lineage>
        <taxon>Bacteria</taxon>
        <taxon>Pseudomonadati</taxon>
        <taxon>Pseudomonadota</taxon>
        <taxon>Alphaproteobacteria</taxon>
        <taxon>Hyphomicrobiales</taxon>
        <taxon>Phyllobacteriaceae</taxon>
        <taxon>Mesorhizobium</taxon>
    </lineage>
</organism>
<gene>
    <name evidence="2" type="ORF">B5V02_32320</name>
</gene>
<dbReference type="GO" id="GO:0016020">
    <property type="term" value="C:membrane"/>
    <property type="evidence" value="ECO:0007669"/>
    <property type="project" value="InterPro"/>
</dbReference>
<dbReference type="GO" id="GO:0022904">
    <property type="term" value="P:respiratory electron transport chain"/>
    <property type="evidence" value="ECO:0007669"/>
    <property type="project" value="InterPro"/>
</dbReference>
<protein>
    <submittedName>
        <fullName evidence="2">Uncharacterized protein</fullName>
    </submittedName>
</protein>
<reference evidence="3" key="1">
    <citation type="submission" date="2017-03" db="EMBL/GenBank/DDBJ databases">
        <authorList>
            <person name="Safronova V.I."/>
            <person name="Sazanova A.L."/>
            <person name="Chirak E.R."/>
        </authorList>
    </citation>
    <scope>NUCLEOTIDE SEQUENCE [LARGE SCALE GENOMIC DNA]</scope>
    <source>
        <strain evidence="3">Ach-343</strain>
    </source>
</reference>
<dbReference type="AlphaFoldDB" id="A0A2W7BUA1"/>
<comment type="caution">
    <text evidence="2">The sequence shown here is derived from an EMBL/GenBank/DDBJ whole genome shotgun (WGS) entry which is preliminary data.</text>
</comment>
<dbReference type="SUPFAM" id="SSF81342">
    <property type="entry name" value="Transmembrane di-heme cytochromes"/>
    <property type="match status" value="1"/>
</dbReference>